<dbReference type="InterPro" id="IPR001650">
    <property type="entry name" value="Helicase_C-like"/>
</dbReference>
<feature type="compositionally biased region" description="Polar residues" evidence="4">
    <location>
        <begin position="393"/>
        <end position="406"/>
    </location>
</feature>
<dbReference type="InterPro" id="IPR038718">
    <property type="entry name" value="SNF2-like_sf"/>
</dbReference>
<dbReference type="AlphaFoldDB" id="A0A099K7Q1"/>
<feature type="domain" description="Helicase C-terminal" evidence="7">
    <location>
        <begin position="988"/>
        <end position="1144"/>
    </location>
</feature>
<protein>
    <submittedName>
        <fullName evidence="8">SNF2-related protein</fullName>
    </submittedName>
</protein>
<sequence length="1156" mass="131509">MAKNTFTPALLERHFTKNEWKKGARIYQADGIKTCALDGEIIRGVVFSERSNQSSYLTRLVLNIKNDGIASYCDCYVGRDCKHGAALAQCFIHEHFDRNSIATPERIIDRWLSHFQAQPSRYQPNPQQKSLLFFLKPNSFNEDDYLTLAIKSTRAKKSGGWSSSLGSEYSTSSLINSAYATNEDVAVITELMRTNQFGDDIKYFDLFAQIIKTNRCFWDTKFNLDQAITLSEPIEAEWQWIALDNNLHTLQLVFNEPSSSIQIIKAQPLCFYDEEKNCFGQINTNTRCDFEADLLNAPIFEEDKLPWVLNKLSMSLGDAVQRLPKPKTQFSQDLTKPEVHLYFSTPLEKNPQTGNVRVNFSYQGNLVNPHNESVTITPETLSVNDGDSEGENDSPSAISGENSNEASIEASNEGKIYRDLTFEQAVIDKLTRLKFSIVPIPKRYAFINAELLNKGASLADKTPKFSMMLQGRYAWHQFLDQEIPLLKELGWHISFADAFYYKSLVTDSIFDAEVIETDDHDFFSLGLNLTIDGKKMPAFPILLGAIEQLPRSALLDRDKVDPEQVTHENVDDDGLVIEKEPLISPNTPIYVDLEHGEFVALRYQSVQPILKQFIELFMPNALNKDGTMELSRFQGHQTLSMLDDQGMIATGTSKLRALADKLRDFQQITAVALPTGLNATLRTYQQQGLNWLQFLREYQLNGILADDMGLGKTIQTLAHLLIEKQQGRLTKPVLIVAPTSVIFNWANEIEKFTPELSYQVLHGTKRHQHFGCLQRLEDNEEVKNPVDLIITSYALLTKDLDLYRQHKFYYLILDEAHYIKNPKTKLYQAFQSLKAQHKLCLTGTPMENHLGEFWAQFNFLLPGFLGGQRQFAKLFRTPIEKHGEQERKQLLNQRIKPFILRRTKDKIATELPPKTIIIQTLRIEGKQAELYESVRLAMDSRLKDIIAEKGLKRSQIEVLDALLKLRQVCNHPKLLSLEGAKKVNKSAKLDYLMETLPEQIDEGRRILIFSQFTSMLALIEEELVAADIGFVKLTGATTKRQEVVDKFQRGDVPVFLISLRAGGVGLNLTAADTVIHFDPWWNPAVENQATDRAYRIGQDKPVFVYKYIIENSIEEKILKIQQNKAELAKALLTEEVSDKKLSLTDDILGALLAPLD</sequence>
<evidence type="ECO:0000256" key="4">
    <source>
        <dbReference type="SAM" id="MobiDB-lite"/>
    </source>
</evidence>
<dbReference type="SMART" id="SM00487">
    <property type="entry name" value="DEXDc"/>
    <property type="match status" value="1"/>
</dbReference>
<dbReference type="GO" id="GO:0004386">
    <property type="term" value="F:helicase activity"/>
    <property type="evidence" value="ECO:0007669"/>
    <property type="project" value="UniProtKB-KW"/>
</dbReference>
<dbReference type="OrthoDB" id="9760715at2"/>
<evidence type="ECO:0000259" key="5">
    <source>
        <dbReference type="PROSITE" id="PS50966"/>
    </source>
</evidence>
<dbReference type="InterPro" id="IPR000330">
    <property type="entry name" value="SNF2_N"/>
</dbReference>
<keyword evidence="3" id="KW-0479">Metal-binding</keyword>
<keyword evidence="3" id="KW-0862">Zinc</keyword>
<dbReference type="PATRIC" id="fig|28229.3.peg.4620"/>
<dbReference type="Gene3D" id="3.40.50.10810">
    <property type="entry name" value="Tandem AAA-ATPase domain"/>
    <property type="match status" value="1"/>
</dbReference>
<dbReference type="EMBL" id="JQEC01000074">
    <property type="protein sequence ID" value="KGJ86809.1"/>
    <property type="molecule type" value="Genomic_DNA"/>
</dbReference>
<comment type="caution">
    <text evidence="8">The sequence shown here is derived from an EMBL/GenBank/DDBJ whole genome shotgun (WGS) entry which is preliminary data.</text>
</comment>
<evidence type="ECO:0000256" key="1">
    <source>
        <dbReference type="ARBA" id="ARBA00022801"/>
    </source>
</evidence>
<dbReference type="PROSITE" id="PS51192">
    <property type="entry name" value="HELICASE_ATP_BIND_1"/>
    <property type="match status" value="1"/>
</dbReference>
<name>A0A099K7Q1_COLPS</name>
<dbReference type="CDD" id="cd18012">
    <property type="entry name" value="DEXQc_arch_SWI2_SNF2"/>
    <property type="match status" value="1"/>
</dbReference>
<dbReference type="GO" id="GO:0005524">
    <property type="term" value="F:ATP binding"/>
    <property type="evidence" value="ECO:0007669"/>
    <property type="project" value="InterPro"/>
</dbReference>
<evidence type="ECO:0000313" key="8">
    <source>
        <dbReference type="EMBL" id="KGJ86809.1"/>
    </source>
</evidence>
<dbReference type="InterPro" id="IPR007527">
    <property type="entry name" value="Znf_SWIM"/>
</dbReference>
<dbReference type="CDD" id="cd18793">
    <property type="entry name" value="SF2_C_SNF"/>
    <property type="match status" value="1"/>
</dbReference>
<dbReference type="PROSITE" id="PS51194">
    <property type="entry name" value="HELICASE_CTER"/>
    <property type="match status" value="1"/>
</dbReference>
<keyword evidence="2" id="KW-0547">Nucleotide-binding</keyword>
<reference evidence="8 9" key="1">
    <citation type="submission" date="2014-08" db="EMBL/GenBank/DDBJ databases">
        <title>Genomic and Phenotypic Diversity of Colwellia psychrerythraea strains from Disparate Marine Basins.</title>
        <authorList>
            <person name="Techtmann S.M."/>
            <person name="Stelling S.C."/>
            <person name="Utturkar S.M."/>
            <person name="Alshibli N."/>
            <person name="Harris A."/>
            <person name="Brown S.D."/>
            <person name="Hazen T.C."/>
        </authorList>
    </citation>
    <scope>NUCLEOTIDE SEQUENCE [LARGE SCALE GENOMIC DNA]</scope>
    <source>
        <strain evidence="8 9">GAB14E</strain>
    </source>
</reference>
<dbReference type="SMART" id="SM00490">
    <property type="entry name" value="HELICc"/>
    <property type="match status" value="1"/>
</dbReference>
<dbReference type="RefSeq" id="WP_033084540.1">
    <property type="nucleotide sequence ID" value="NZ_JQEC01000074.1"/>
</dbReference>
<feature type="domain" description="Helicase ATP-binding" evidence="6">
    <location>
        <begin position="693"/>
        <end position="863"/>
    </location>
</feature>
<dbReference type="InterPro" id="IPR014001">
    <property type="entry name" value="Helicase_ATP-bd"/>
</dbReference>
<dbReference type="PROSITE" id="PS50966">
    <property type="entry name" value="ZF_SWIM"/>
    <property type="match status" value="1"/>
</dbReference>
<evidence type="ECO:0000256" key="2">
    <source>
        <dbReference type="ARBA" id="ARBA00022806"/>
    </source>
</evidence>
<feature type="compositionally biased region" description="Polar residues" evidence="4">
    <location>
        <begin position="369"/>
        <end position="385"/>
    </location>
</feature>
<evidence type="ECO:0000259" key="6">
    <source>
        <dbReference type="PROSITE" id="PS51192"/>
    </source>
</evidence>
<dbReference type="Pfam" id="PF00271">
    <property type="entry name" value="Helicase_C"/>
    <property type="match status" value="1"/>
</dbReference>
<accession>A0A099K7Q1</accession>
<evidence type="ECO:0000259" key="7">
    <source>
        <dbReference type="PROSITE" id="PS51194"/>
    </source>
</evidence>
<keyword evidence="1" id="KW-0378">Hydrolase</keyword>
<keyword evidence="2" id="KW-0067">ATP-binding</keyword>
<evidence type="ECO:0000313" key="9">
    <source>
        <dbReference type="Proteomes" id="UP000029868"/>
    </source>
</evidence>
<proteinExistence type="predicted"/>
<organism evidence="8 9">
    <name type="scientific">Colwellia psychrerythraea</name>
    <name type="common">Vibrio psychroerythus</name>
    <dbReference type="NCBI Taxonomy" id="28229"/>
    <lineage>
        <taxon>Bacteria</taxon>
        <taxon>Pseudomonadati</taxon>
        <taxon>Pseudomonadota</taxon>
        <taxon>Gammaproteobacteria</taxon>
        <taxon>Alteromonadales</taxon>
        <taxon>Colwelliaceae</taxon>
        <taxon>Colwellia</taxon>
    </lineage>
</organism>
<dbReference type="Gene3D" id="3.40.50.300">
    <property type="entry name" value="P-loop containing nucleotide triphosphate hydrolases"/>
    <property type="match status" value="1"/>
</dbReference>
<dbReference type="Pfam" id="PF00176">
    <property type="entry name" value="SNF2-rel_dom"/>
    <property type="match status" value="1"/>
</dbReference>
<gene>
    <name evidence="8" type="ORF">GAB14E_4636</name>
</gene>
<feature type="region of interest" description="Disordered" evidence="4">
    <location>
        <begin position="369"/>
        <end position="406"/>
    </location>
</feature>
<dbReference type="InterPro" id="IPR027417">
    <property type="entry name" value="P-loop_NTPase"/>
</dbReference>
<dbReference type="InterPro" id="IPR049730">
    <property type="entry name" value="SNF2/RAD54-like_C"/>
</dbReference>
<evidence type="ECO:0000256" key="3">
    <source>
        <dbReference type="PROSITE-ProRule" id="PRU00325"/>
    </source>
</evidence>
<keyword evidence="2" id="KW-0347">Helicase</keyword>
<dbReference type="Proteomes" id="UP000029868">
    <property type="component" value="Unassembled WGS sequence"/>
</dbReference>
<dbReference type="SUPFAM" id="SSF52540">
    <property type="entry name" value="P-loop containing nucleoside triphosphate hydrolases"/>
    <property type="match status" value="2"/>
</dbReference>
<keyword evidence="3" id="KW-0863">Zinc-finger</keyword>
<feature type="domain" description="SWIM-type" evidence="5">
    <location>
        <begin position="58"/>
        <end position="92"/>
    </location>
</feature>
<dbReference type="GO" id="GO:0008270">
    <property type="term" value="F:zinc ion binding"/>
    <property type="evidence" value="ECO:0007669"/>
    <property type="project" value="UniProtKB-KW"/>
</dbReference>
<dbReference type="PANTHER" id="PTHR10799">
    <property type="entry name" value="SNF2/RAD54 HELICASE FAMILY"/>
    <property type="match status" value="1"/>
</dbReference>
<dbReference type="GO" id="GO:0016787">
    <property type="term" value="F:hydrolase activity"/>
    <property type="evidence" value="ECO:0007669"/>
    <property type="project" value="UniProtKB-KW"/>
</dbReference>